<gene>
    <name evidence="2" type="ORF">Pmar_PMAR002094</name>
</gene>
<accession>C5LYN5</accession>
<dbReference type="Proteomes" id="UP000007800">
    <property type="component" value="Unassembled WGS sequence"/>
</dbReference>
<dbReference type="GeneID" id="9040715"/>
<dbReference type="InParanoid" id="C5LYN5"/>
<evidence type="ECO:0000313" key="3">
    <source>
        <dbReference type="Proteomes" id="UP000007800"/>
    </source>
</evidence>
<proteinExistence type="predicted"/>
<name>C5LYN5_PERM5</name>
<feature type="region of interest" description="Disordered" evidence="1">
    <location>
        <begin position="1"/>
        <end position="38"/>
    </location>
</feature>
<dbReference type="RefSeq" id="XP_002765556.1">
    <property type="nucleotide sequence ID" value="XM_002765510.1"/>
</dbReference>
<reference evidence="2 3" key="1">
    <citation type="submission" date="2008-07" db="EMBL/GenBank/DDBJ databases">
        <authorList>
            <person name="El-Sayed N."/>
            <person name="Caler E."/>
            <person name="Inman J."/>
            <person name="Amedeo P."/>
            <person name="Hass B."/>
            <person name="Wortman J."/>
        </authorList>
    </citation>
    <scope>NUCLEOTIDE SEQUENCE [LARGE SCALE GENOMIC DNA]</scope>
    <source>
        <strain evidence="3">ATCC 50983 / TXsc</strain>
    </source>
</reference>
<sequence>MDSTKPLPPSLSVLSRRRTDMTSATFTPSSVSSVPSDTASHSAVIGPKLPPVTPEVQVLQQSSRELVPEVAFCSDRTELDRSAEILYVSGLGPLIEIVPNHGSLDLGYIMTRLGGALRRILVLSGSLTLGSIGVERAVALLHFDVDLTSSLAVEGLATVEVYHPDVLKEEHSIEIYKSFEAKDGSSGCCALIAYRDAVRVLRYEKKSRVLMVKRAGRLGVENSVTIKCFIEALLGDVGCVKHVLMLPSRVSSSYNSDPSSTRALSYNMAAPETGFLVFTDDLSPLRALSLTRNGDLIVRPGVSLRFELYDGCDFAQRDTLC</sequence>
<dbReference type="EMBL" id="GG686808">
    <property type="protein sequence ID" value="EEQ98273.1"/>
    <property type="molecule type" value="Genomic_DNA"/>
</dbReference>
<dbReference type="OrthoDB" id="444859at2759"/>
<keyword evidence="3" id="KW-1185">Reference proteome</keyword>
<feature type="compositionally biased region" description="Low complexity" evidence="1">
    <location>
        <begin position="22"/>
        <end position="38"/>
    </location>
</feature>
<evidence type="ECO:0000313" key="2">
    <source>
        <dbReference type="EMBL" id="EEQ98273.1"/>
    </source>
</evidence>
<protein>
    <submittedName>
        <fullName evidence="2">Uncharacterized protein</fullName>
    </submittedName>
</protein>
<organism evidence="3">
    <name type="scientific">Perkinsus marinus (strain ATCC 50983 / TXsc)</name>
    <dbReference type="NCBI Taxonomy" id="423536"/>
    <lineage>
        <taxon>Eukaryota</taxon>
        <taxon>Sar</taxon>
        <taxon>Alveolata</taxon>
        <taxon>Perkinsozoa</taxon>
        <taxon>Perkinsea</taxon>
        <taxon>Perkinsida</taxon>
        <taxon>Perkinsidae</taxon>
        <taxon>Perkinsus</taxon>
    </lineage>
</organism>
<evidence type="ECO:0000256" key="1">
    <source>
        <dbReference type="SAM" id="MobiDB-lite"/>
    </source>
</evidence>
<dbReference type="AlphaFoldDB" id="C5LYN5"/>